<proteinExistence type="inferred from homology"/>
<dbReference type="Pfam" id="PF00022">
    <property type="entry name" value="Actin"/>
    <property type="match status" value="1"/>
</dbReference>
<feature type="coiled-coil region" evidence="4">
    <location>
        <begin position="193"/>
        <end position="220"/>
    </location>
</feature>
<dbReference type="FunCoup" id="A0A482XP85">
    <property type="interactions" value="1326"/>
</dbReference>
<dbReference type="SMR" id="A0A482XP85"/>
<dbReference type="STRING" id="195883.A0A482XP85"/>
<sequence length="486" mass="53618">MMRTNTGNGKITACRVCYQVPWAYANGVDALFSFFRRQPDAPRSATGLIVDCGYHCTQRACHKLVGDVWNELLHEHCYLAGGASRDYGLEVWQWADCDYYEARVLRLQLPNYQQSAAALAAAAQGGDAAADQQRHRRQELKRRLLEINARKREEKLAEDEEYLNQLLSIQDVEEEGDEQELERSLAWFNLQNTDELRKAIKDVQQRIEKTRQRIVAANTTADDAAIEALNVDLISQLAGGGGGSGSGEGGGGKRAKDDDFGARDEDWDVYKAINKEGGDTDSEEETEKLLELEEALRLHDPLWQAGGGSGGGGGDGPPPTSKEAYQLHVATERLRAVEALFQPQMLGCGQAGLAETVQYVLNGYDAETAQRLADNVFVTGGCARIPGLEARLTNELLEMRPFKSHFKVVTEAGDEASLGAWRGARKFATQGDFRTKLMTTRQDYAERGADYFREHRASNVYVPTPQANQVTATSDATCAQEMVAVD</sequence>
<dbReference type="SMART" id="SM00268">
    <property type="entry name" value="ACTIN"/>
    <property type="match status" value="1"/>
</dbReference>
<keyword evidence="7" id="KW-1185">Reference proteome</keyword>
<dbReference type="FunFam" id="3.30.420.40:FF:000048">
    <property type="entry name" value="ARP5 actin-related protein 5 homolog"/>
    <property type="match status" value="1"/>
</dbReference>
<reference evidence="6 7" key="1">
    <citation type="journal article" date="2017" name="Gigascience">
        <title>Genome sequence of the small brown planthopper, Laodelphax striatellus.</title>
        <authorList>
            <person name="Zhu J."/>
            <person name="Jiang F."/>
            <person name="Wang X."/>
            <person name="Yang P."/>
            <person name="Bao Y."/>
            <person name="Zhao W."/>
            <person name="Wang W."/>
            <person name="Lu H."/>
            <person name="Wang Q."/>
            <person name="Cui N."/>
            <person name="Li J."/>
            <person name="Chen X."/>
            <person name="Luo L."/>
            <person name="Yu J."/>
            <person name="Kang L."/>
            <person name="Cui F."/>
        </authorList>
    </citation>
    <scope>NUCLEOTIDE SEQUENCE [LARGE SCALE GENOMIC DNA]</scope>
    <source>
        <strain evidence="6">Lst14</strain>
    </source>
</reference>
<evidence type="ECO:0000256" key="2">
    <source>
        <dbReference type="ARBA" id="ARBA00023242"/>
    </source>
</evidence>
<organism evidence="6 7">
    <name type="scientific">Laodelphax striatellus</name>
    <name type="common">Small brown planthopper</name>
    <name type="synonym">Delphax striatella</name>
    <dbReference type="NCBI Taxonomy" id="195883"/>
    <lineage>
        <taxon>Eukaryota</taxon>
        <taxon>Metazoa</taxon>
        <taxon>Ecdysozoa</taxon>
        <taxon>Arthropoda</taxon>
        <taxon>Hexapoda</taxon>
        <taxon>Insecta</taxon>
        <taxon>Pterygota</taxon>
        <taxon>Neoptera</taxon>
        <taxon>Paraneoptera</taxon>
        <taxon>Hemiptera</taxon>
        <taxon>Auchenorrhyncha</taxon>
        <taxon>Fulgoroidea</taxon>
        <taxon>Delphacidae</taxon>
        <taxon>Criomorphinae</taxon>
        <taxon>Laodelphax</taxon>
    </lineage>
</organism>
<comment type="similarity">
    <text evidence="3">Belongs to the actin family.</text>
</comment>
<dbReference type="PANTHER" id="PTHR11937">
    <property type="entry name" value="ACTIN"/>
    <property type="match status" value="1"/>
</dbReference>
<dbReference type="Gene3D" id="3.30.420.40">
    <property type="match status" value="2"/>
</dbReference>
<dbReference type="OrthoDB" id="7340501at2759"/>
<evidence type="ECO:0000256" key="5">
    <source>
        <dbReference type="SAM" id="MobiDB-lite"/>
    </source>
</evidence>
<comment type="caution">
    <text evidence="6">The sequence shown here is derived from an EMBL/GenBank/DDBJ whole genome shotgun (WGS) entry which is preliminary data.</text>
</comment>
<dbReference type="InParanoid" id="A0A482XP85"/>
<dbReference type="EMBL" id="QKKF02003429">
    <property type="protein sequence ID" value="RZF47682.1"/>
    <property type="molecule type" value="Genomic_DNA"/>
</dbReference>
<dbReference type="SUPFAM" id="SSF53067">
    <property type="entry name" value="Actin-like ATPase domain"/>
    <property type="match status" value="1"/>
</dbReference>
<evidence type="ECO:0000256" key="1">
    <source>
        <dbReference type="ARBA" id="ARBA00004123"/>
    </source>
</evidence>
<evidence type="ECO:0000313" key="7">
    <source>
        <dbReference type="Proteomes" id="UP000291343"/>
    </source>
</evidence>
<dbReference type="AlphaFoldDB" id="A0A482XP85"/>
<dbReference type="Gene3D" id="3.90.640.10">
    <property type="entry name" value="Actin, Chain A, domain 4"/>
    <property type="match status" value="1"/>
</dbReference>
<keyword evidence="2" id="KW-0539">Nucleus</keyword>
<gene>
    <name evidence="6" type="ORF">LSTR_LSTR005699</name>
</gene>
<protein>
    <submittedName>
        <fullName evidence="6">Uncharacterized protein</fullName>
    </submittedName>
</protein>
<dbReference type="Proteomes" id="UP000291343">
    <property type="component" value="Unassembled WGS sequence"/>
</dbReference>
<feature type="compositionally biased region" description="Gly residues" evidence="5">
    <location>
        <begin position="305"/>
        <end position="315"/>
    </location>
</feature>
<dbReference type="InterPro" id="IPR043129">
    <property type="entry name" value="ATPase_NBD"/>
</dbReference>
<keyword evidence="4" id="KW-0175">Coiled coil</keyword>
<feature type="coiled-coil region" evidence="4">
    <location>
        <begin position="130"/>
        <end position="157"/>
    </location>
</feature>
<feature type="region of interest" description="Disordered" evidence="5">
    <location>
        <begin position="302"/>
        <end position="322"/>
    </location>
</feature>
<comment type="subcellular location">
    <subcellularLocation>
        <location evidence="1">Nucleus</location>
    </subcellularLocation>
</comment>
<dbReference type="GO" id="GO:0005634">
    <property type="term" value="C:nucleus"/>
    <property type="evidence" value="ECO:0007669"/>
    <property type="project" value="UniProtKB-SubCell"/>
</dbReference>
<evidence type="ECO:0000313" key="6">
    <source>
        <dbReference type="EMBL" id="RZF47682.1"/>
    </source>
</evidence>
<feature type="region of interest" description="Disordered" evidence="5">
    <location>
        <begin position="240"/>
        <end position="261"/>
    </location>
</feature>
<feature type="compositionally biased region" description="Gly residues" evidence="5">
    <location>
        <begin position="240"/>
        <end position="252"/>
    </location>
</feature>
<name>A0A482XP85_LAOST</name>
<accession>A0A482XP85</accession>
<evidence type="ECO:0000256" key="4">
    <source>
        <dbReference type="SAM" id="Coils"/>
    </source>
</evidence>
<dbReference type="InterPro" id="IPR004000">
    <property type="entry name" value="Actin"/>
</dbReference>
<evidence type="ECO:0000256" key="3">
    <source>
        <dbReference type="RuleBase" id="RU000487"/>
    </source>
</evidence>